<accession>A0ABS7RP58</accession>
<dbReference type="PANTHER" id="PTHR43156:SF2">
    <property type="entry name" value="STAGE II SPORULATION PROTEIN E"/>
    <property type="match status" value="1"/>
</dbReference>
<feature type="domain" description="PPM-type phosphatase" evidence="2">
    <location>
        <begin position="317"/>
        <end position="531"/>
    </location>
</feature>
<keyword evidence="1" id="KW-0378">Hydrolase</keyword>
<name>A0ABS7RP58_9ACTN</name>
<dbReference type="Gene3D" id="3.30.450.20">
    <property type="entry name" value="PAS domain"/>
    <property type="match status" value="1"/>
</dbReference>
<keyword evidence="4" id="KW-1185">Reference proteome</keyword>
<organism evidence="3 4">
    <name type="scientific">Nocardioides jiangsuensis</name>
    <dbReference type="NCBI Taxonomy" id="2866161"/>
    <lineage>
        <taxon>Bacteria</taxon>
        <taxon>Bacillati</taxon>
        <taxon>Actinomycetota</taxon>
        <taxon>Actinomycetes</taxon>
        <taxon>Propionibacteriales</taxon>
        <taxon>Nocardioidaceae</taxon>
        <taxon>Nocardioides</taxon>
    </lineage>
</organism>
<dbReference type="RefSeq" id="WP_221026622.1">
    <property type="nucleotide sequence ID" value="NZ_JAIEZQ010000003.1"/>
</dbReference>
<evidence type="ECO:0000259" key="2">
    <source>
        <dbReference type="SMART" id="SM00331"/>
    </source>
</evidence>
<evidence type="ECO:0000313" key="3">
    <source>
        <dbReference type="EMBL" id="MBY9076843.1"/>
    </source>
</evidence>
<dbReference type="Proteomes" id="UP000754710">
    <property type="component" value="Unassembled WGS sequence"/>
</dbReference>
<dbReference type="InterPro" id="IPR001932">
    <property type="entry name" value="PPM-type_phosphatase-like_dom"/>
</dbReference>
<evidence type="ECO:0000256" key="1">
    <source>
        <dbReference type="ARBA" id="ARBA00022801"/>
    </source>
</evidence>
<evidence type="ECO:0000313" key="4">
    <source>
        <dbReference type="Proteomes" id="UP000754710"/>
    </source>
</evidence>
<protein>
    <submittedName>
        <fullName evidence="3">SpoIIE family protein phosphatase</fullName>
    </submittedName>
</protein>
<sequence>MRNYFDDLGTLGSVYETVDWAATPLGPVASWSEALVTTVDLMTKTRFPVTLMWGPELVLVYNEAFVPLIADKHPSALGTPARDVFPEAWPLIGPMLHGVLDGNDATWVEDEYVPLHRRGFLEECYFTFSYSPVRGRDNRVEGVMDIAAETTEEVLSRRRLQLLSRLNERLAHVELPEEMRDNALPLLRAAAHDFPEADIRLSTVGGAAAGPVPDDPAEVVALGYGVLETRGDRRVARLPLSSSDAGEQCLLVVTLSPFLALDDDYLGFLRLVAAALREALERVRVRSAERHMAEVQRGMSEAFQRSLLPRFIRSQRPEVAVRYQPAVELAQIGGDWYDLFELSDGSLTVVIGDVAGHDQQAAAAMAEVRNMLRGVAYTMHPDAPGQVLRGVDRVMLATAQDIVATAVLAQVSGDGRGPLTLRWSNAGHPPPVLIEPDGRTRLLEDAPDLLLGVDATTSRGDHCVTLPPGTTVVLYTDGLIERRGVPVAEGLAWIVEVLRDCHRLGVEELCDHLLRSSVAAEDDIALLVLRA</sequence>
<gene>
    <name evidence="3" type="ORF">K1X13_18590</name>
</gene>
<proteinExistence type="predicted"/>
<dbReference type="PANTHER" id="PTHR43156">
    <property type="entry name" value="STAGE II SPORULATION PROTEIN E-RELATED"/>
    <property type="match status" value="1"/>
</dbReference>
<dbReference type="EMBL" id="JAIEZQ010000003">
    <property type="protein sequence ID" value="MBY9076843.1"/>
    <property type="molecule type" value="Genomic_DNA"/>
</dbReference>
<reference evidence="3 4" key="1">
    <citation type="submission" date="2021-08" db="EMBL/GenBank/DDBJ databases">
        <title>Nocardioides bacterium WL0053 sp. nov., isolated from the sediment.</title>
        <authorList>
            <person name="Wang L."/>
            <person name="Zhang D."/>
            <person name="Zhang A."/>
        </authorList>
    </citation>
    <scope>NUCLEOTIDE SEQUENCE [LARGE SCALE GENOMIC DNA]</scope>
    <source>
        <strain evidence="3 4">WL0053</strain>
    </source>
</reference>
<dbReference type="Pfam" id="PF07228">
    <property type="entry name" value="SpoIIE"/>
    <property type="match status" value="1"/>
</dbReference>
<dbReference type="SUPFAM" id="SSF81606">
    <property type="entry name" value="PP2C-like"/>
    <property type="match status" value="1"/>
</dbReference>
<comment type="caution">
    <text evidence="3">The sequence shown here is derived from an EMBL/GenBank/DDBJ whole genome shotgun (WGS) entry which is preliminary data.</text>
</comment>
<dbReference type="InterPro" id="IPR052016">
    <property type="entry name" value="Bact_Sigma-Reg"/>
</dbReference>
<dbReference type="InterPro" id="IPR036457">
    <property type="entry name" value="PPM-type-like_dom_sf"/>
</dbReference>
<dbReference type="Gene3D" id="3.60.40.10">
    <property type="entry name" value="PPM-type phosphatase domain"/>
    <property type="match status" value="1"/>
</dbReference>
<dbReference type="SMART" id="SM00331">
    <property type="entry name" value="PP2C_SIG"/>
    <property type="match status" value="1"/>
</dbReference>